<comment type="caution">
    <text evidence="1">The sequence shown here is derived from an EMBL/GenBank/DDBJ whole genome shotgun (WGS) entry which is preliminary data.</text>
</comment>
<evidence type="ECO:0000313" key="1">
    <source>
        <dbReference type="EMBL" id="MDC0718285.1"/>
    </source>
</evidence>
<evidence type="ECO:0000313" key="2">
    <source>
        <dbReference type="Proteomes" id="UP001221686"/>
    </source>
</evidence>
<proteinExistence type="predicted"/>
<dbReference type="RefSeq" id="WP_272086764.1">
    <property type="nucleotide sequence ID" value="NZ_JAQNDL010000001.1"/>
</dbReference>
<organism evidence="1 2">
    <name type="scientific">Nannocystis bainbridge</name>
    <dbReference type="NCBI Taxonomy" id="2995303"/>
    <lineage>
        <taxon>Bacteria</taxon>
        <taxon>Pseudomonadati</taxon>
        <taxon>Myxococcota</taxon>
        <taxon>Polyangia</taxon>
        <taxon>Nannocystales</taxon>
        <taxon>Nannocystaceae</taxon>
        <taxon>Nannocystis</taxon>
    </lineage>
</organism>
<accession>A0ABT5DXD0</accession>
<reference evidence="1 2" key="1">
    <citation type="submission" date="2022-11" db="EMBL/GenBank/DDBJ databases">
        <title>Minimal conservation of predation-associated metabolite biosynthetic gene clusters underscores biosynthetic potential of Myxococcota including descriptions for ten novel species: Archangium lansinium sp. nov., Myxococcus landrumus sp. nov., Nannocystis bai.</title>
        <authorList>
            <person name="Ahearne A."/>
            <person name="Stevens C."/>
            <person name="Dowd S."/>
        </authorList>
    </citation>
    <scope>NUCLEOTIDE SEQUENCE [LARGE SCALE GENOMIC DNA]</scope>
    <source>
        <strain evidence="1 2">BB15-2</strain>
    </source>
</reference>
<gene>
    <name evidence="1" type="ORF">POL25_15365</name>
</gene>
<dbReference type="Proteomes" id="UP001221686">
    <property type="component" value="Unassembled WGS sequence"/>
</dbReference>
<sequence length="110" mass="12731">MSLRMFTEHCERDLVSTFVADLRSHLVAYYRQFGADISSSGGNSLQQAQASVSLDLVVELVHIEEDPYFHDLEEFRVLRHPDIVFPGSDISWFAAYHRDTCRLSEIYDFN</sequence>
<name>A0ABT5DXD0_9BACT</name>
<protein>
    <submittedName>
        <fullName evidence="1">Uncharacterized protein</fullName>
    </submittedName>
</protein>
<dbReference type="EMBL" id="JAQNDL010000001">
    <property type="protein sequence ID" value="MDC0718285.1"/>
    <property type="molecule type" value="Genomic_DNA"/>
</dbReference>
<keyword evidence="2" id="KW-1185">Reference proteome</keyword>